<reference evidence="1" key="1">
    <citation type="journal article" date="2021" name="New Phytol.">
        <title>Evolutionary innovations through gain and loss of genes in the ectomycorrhizal Boletales.</title>
        <authorList>
            <person name="Wu G."/>
            <person name="Miyauchi S."/>
            <person name="Morin E."/>
            <person name="Kuo A."/>
            <person name="Drula E."/>
            <person name="Varga T."/>
            <person name="Kohler A."/>
            <person name="Feng B."/>
            <person name="Cao Y."/>
            <person name="Lipzen A."/>
            <person name="Daum C."/>
            <person name="Hundley H."/>
            <person name="Pangilinan J."/>
            <person name="Johnson J."/>
            <person name="Barry K."/>
            <person name="LaButti K."/>
            <person name="Ng V."/>
            <person name="Ahrendt S."/>
            <person name="Min B."/>
            <person name="Choi I.G."/>
            <person name="Park H."/>
            <person name="Plett J.M."/>
            <person name="Magnuson J."/>
            <person name="Spatafora J.W."/>
            <person name="Nagy L.G."/>
            <person name="Henrissat B."/>
            <person name="Grigoriev I.V."/>
            <person name="Yang Z.L."/>
            <person name="Xu J."/>
            <person name="Martin F.M."/>
        </authorList>
    </citation>
    <scope>NUCLEOTIDE SEQUENCE</scope>
    <source>
        <strain evidence="1">KUC20120723A-06</strain>
    </source>
</reference>
<comment type="caution">
    <text evidence="1">The sequence shown here is derived from an EMBL/GenBank/DDBJ whole genome shotgun (WGS) entry which is preliminary data.</text>
</comment>
<protein>
    <submittedName>
        <fullName evidence="1">Uncharacterized protein</fullName>
    </submittedName>
</protein>
<name>A0ACB8BSK4_9AGAM</name>
<accession>A0ACB8BSK4</accession>
<evidence type="ECO:0000313" key="2">
    <source>
        <dbReference type="Proteomes" id="UP000790709"/>
    </source>
</evidence>
<keyword evidence="2" id="KW-1185">Reference proteome</keyword>
<dbReference type="EMBL" id="MU266354">
    <property type="protein sequence ID" value="KAH7928369.1"/>
    <property type="molecule type" value="Genomic_DNA"/>
</dbReference>
<evidence type="ECO:0000313" key="1">
    <source>
        <dbReference type="EMBL" id="KAH7928369.1"/>
    </source>
</evidence>
<proteinExistence type="predicted"/>
<dbReference type="Proteomes" id="UP000790709">
    <property type="component" value="Unassembled WGS sequence"/>
</dbReference>
<organism evidence="1 2">
    <name type="scientific">Leucogyrophana mollusca</name>
    <dbReference type="NCBI Taxonomy" id="85980"/>
    <lineage>
        <taxon>Eukaryota</taxon>
        <taxon>Fungi</taxon>
        <taxon>Dikarya</taxon>
        <taxon>Basidiomycota</taxon>
        <taxon>Agaricomycotina</taxon>
        <taxon>Agaricomycetes</taxon>
        <taxon>Agaricomycetidae</taxon>
        <taxon>Boletales</taxon>
        <taxon>Boletales incertae sedis</taxon>
        <taxon>Leucogyrophana</taxon>
    </lineage>
</organism>
<sequence>MMLFGKAIVTAIFAAVASAASVKTHCKYASGHDWTLQLYAGTDCNYGHPKLAHNTASGGSIRRGGYSDCYKLKYGLKDIRSLVLSAPKGYSVTFYDTDCAIEIGKGSALAVGYGPWIHSDYTQEFAQAFPHSKVHSYQVSHQ</sequence>
<gene>
    <name evidence="1" type="ORF">BV22DRAFT_1030853</name>
</gene>